<sequence length="158" mass="18221">MGREIERKFLLASDAWRDRVVRAQRMRQGYLCGNDRASIRVRVDEGGANLNIKSATLGVERDEYQYDIPVDEAHRLLDTLAGPQVEKTRHWVDVEGWEYEVDVFEGANAGLIVAELELPSSDAEFPRPDWLGEEVSHDPRYYNTELARNPYREWPDAS</sequence>
<dbReference type="EMBL" id="CP011367">
    <property type="protein sequence ID" value="AKJ95399.1"/>
    <property type="molecule type" value="Genomic_DNA"/>
</dbReference>
<dbReference type="RefSeq" id="WP_018144160.1">
    <property type="nucleotide sequence ID" value="NZ_CP011367.1"/>
</dbReference>
<evidence type="ECO:0000313" key="2">
    <source>
        <dbReference type="Proteomes" id="UP000064201"/>
    </source>
</evidence>
<dbReference type="Proteomes" id="UP000064201">
    <property type="component" value="Chromosome"/>
</dbReference>
<keyword evidence="2" id="KW-1185">Reference proteome</keyword>
<proteinExistence type="predicted"/>
<dbReference type="KEGG" id="tvr:TVD_08530"/>
<dbReference type="STRING" id="106634.TVD_08530"/>
<dbReference type="CDD" id="cd07891">
    <property type="entry name" value="CYTH-like_CthTTM-like_1"/>
    <property type="match status" value="1"/>
</dbReference>
<dbReference type="Gene3D" id="2.40.320.10">
    <property type="entry name" value="Hypothetical Protein Pfu-838710-001"/>
    <property type="match status" value="1"/>
</dbReference>
<dbReference type="InterPro" id="IPR012042">
    <property type="entry name" value="NeuTTM/CthTTM-like"/>
</dbReference>
<dbReference type="OrthoDB" id="9805588at2"/>
<reference evidence="1 2" key="1">
    <citation type="submission" date="2015-04" db="EMBL/GenBank/DDBJ databases">
        <title>Complete Sequence for the Genome of the Thioalkalivibrio versutus D301.</title>
        <authorList>
            <person name="Mu T."/>
            <person name="Zhou J."/>
            <person name="Xu X."/>
        </authorList>
    </citation>
    <scope>NUCLEOTIDE SEQUENCE [LARGE SCALE GENOMIC DNA]</scope>
    <source>
        <strain evidence="1 2">D301</strain>
    </source>
</reference>
<evidence type="ECO:0000313" key="1">
    <source>
        <dbReference type="EMBL" id="AKJ95399.1"/>
    </source>
</evidence>
<protein>
    <submittedName>
        <fullName evidence="1">CYTH domain protein</fullName>
    </submittedName>
</protein>
<dbReference type="PATRIC" id="fig|106634.4.peg.1745"/>
<dbReference type="Pfam" id="PF01928">
    <property type="entry name" value="CYTH"/>
    <property type="match status" value="1"/>
</dbReference>
<gene>
    <name evidence="1" type="ORF">TVD_08530</name>
</gene>
<dbReference type="SUPFAM" id="SSF55154">
    <property type="entry name" value="CYTH-like phosphatases"/>
    <property type="match status" value="1"/>
</dbReference>
<dbReference type="InterPro" id="IPR033469">
    <property type="entry name" value="CYTH-like_dom_sf"/>
</dbReference>
<dbReference type="PANTHER" id="PTHR40114:SF1">
    <property type="entry name" value="SLR0698 PROTEIN"/>
    <property type="match status" value="1"/>
</dbReference>
<organism evidence="1 2">
    <name type="scientific">Thioalkalivibrio versutus</name>
    <dbReference type="NCBI Taxonomy" id="106634"/>
    <lineage>
        <taxon>Bacteria</taxon>
        <taxon>Pseudomonadati</taxon>
        <taxon>Pseudomonadota</taxon>
        <taxon>Gammaproteobacteria</taxon>
        <taxon>Chromatiales</taxon>
        <taxon>Ectothiorhodospiraceae</taxon>
        <taxon>Thioalkalivibrio</taxon>
    </lineage>
</organism>
<dbReference type="AlphaFoldDB" id="A0A0G3G4U6"/>
<dbReference type="PIRSF" id="PIRSF016487">
    <property type="entry name" value="CYTH_UCP016487"/>
    <property type="match status" value="1"/>
</dbReference>
<accession>A0A0G3G4U6</accession>
<dbReference type="InterPro" id="IPR023577">
    <property type="entry name" value="CYTH_domain"/>
</dbReference>
<dbReference type="SMART" id="SM01118">
    <property type="entry name" value="CYTH"/>
    <property type="match status" value="1"/>
</dbReference>
<name>A0A0G3G4U6_9GAMM</name>
<dbReference type="PANTHER" id="PTHR40114">
    <property type="entry name" value="SLR0698 PROTEIN"/>
    <property type="match status" value="1"/>
</dbReference>
<dbReference type="PROSITE" id="PS51707">
    <property type="entry name" value="CYTH"/>
    <property type="match status" value="1"/>
</dbReference>